<evidence type="ECO:0000256" key="10">
    <source>
        <dbReference type="ARBA" id="ARBA00022723"/>
    </source>
</evidence>
<evidence type="ECO:0000256" key="15">
    <source>
        <dbReference type="ARBA" id="ARBA00029567"/>
    </source>
</evidence>
<dbReference type="GO" id="GO:0003975">
    <property type="term" value="F:UDP-N-acetylglucosamine-dolichyl-phosphate N-acetylglucosaminephosphotransferase activity"/>
    <property type="evidence" value="ECO:0007669"/>
    <property type="project" value="UniProtKB-EC"/>
</dbReference>
<dbReference type="InterPro" id="IPR033895">
    <property type="entry name" value="GPT"/>
</dbReference>
<reference evidence="21" key="1">
    <citation type="journal article" date="2023" name="BMC Genomics">
        <title>Chromosome-level genome assemblies of Cutaneotrichosporon spp. (Trichosporonales, Basidiomycota) reveal imbalanced evolution between nucleotide sequences and chromosome synteny.</title>
        <authorList>
            <person name="Kobayashi Y."/>
            <person name="Kayamori A."/>
            <person name="Aoki K."/>
            <person name="Shiwa Y."/>
            <person name="Matsutani M."/>
            <person name="Fujita N."/>
            <person name="Sugita T."/>
            <person name="Iwasaki W."/>
            <person name="Tanaka N."/>
            <person name="Takashima M."/>
        </authorList>
    </citation>
    <scope>NUCLEOTIDE SEQUENCE</scope>
    <source>
        <strain evidence="21">HIS019</strain>
    </source>
</reference>
<evidence type="ECO:0000256" key="16">
    <source>
        <dbReference type="ARBA" id="ARBA00033238"/>
    </source>
</evidence>
<evidence type="ECO:0000256" key="13">
    <source>
        <dbReference type="ARBA" id="ARBA00022989"/>
    </source>
</evidence>
<feature type="transmembrane region" description="Helical" evidence="20">
    <location>
        <begin position="177"/>
        <end position="200"/>
    </location>
</feature>
<dbReference type="EMBL" id="AP028214">
    <property type="protein sequence ID" value="BEI90601.1"/>
    <property type="molecule type" value="Genomic_DNA"/>
</dbReference>
<keyword evidence="7" id="KW-0328">Glycosyltransferase</keyword>
<dbReference type="AlphaFoldDB" id="A0AA48IFL4"/>
<evidence type="ECO:0000256" key="14">
    <source>
        <dbReference type="ARBA" id="ARBA00023136"/>
    </source>
</evidence>
<feature type="transmembrane region" description="Helical" evidence="20">
    <location>
        <begin position="307"/>
        <end position="327"/>
    </location>
</feature>
<dbReference type="GO" id="GO:0016757">
    <property type="term" value="F:glycosyltransferase activity"/>
    <property type="evidence" value="ECO:0007669"/>
    <property type="project" value="UniProtKB-KW"/>
</dbReference>
<name>A0AA48IFL4_9TREE</name>
<evidence type="ECO:0000256" key="6">
    <source>
        <dbReference type="ARBA" id="ARBA00017659"/>
    </source>
</evidence>
<dbReference type="Proteomes" id="UP001233271">
    <property type="component" value="Chromosome 3"/>
</dbReference>
<keyword evidence="8" id="KW-0808">Transferase</keyword>
<comment type="subcellular location">
    <subcellularLocation>
        <location evidence="2">Endoplasmic reticulum membrane</location>
        <topology evidence="2">Multi-pass membrane protein</topology>
    </subcellularLocation>
</comment>
<dbReference type="CDD" id="cd06855">
    <property type="entry name" value="GT_GPT_euk"/>
    <property type="match status" value="1"/>
</dbReference>
<dbReference type="RefSeq" id="XP_060455866.1">
    <property type="nucleotide sequence ID" value="XM_060599143.1"/>
</dbReference>
<evidence type="ECO:0000256" key="4">
    <source>
        <dbReference type="ARBA" id="ARBA00009317"/>
    </source>
</evidence>
<evidence type="ECO:0000256" key="5">
    <source>
        <dbReference type="ARBA" id="ARBA00013225"/>
    </source>
</evidence>
<dbReference type="PANTHER" id="PTHR10571">
    <property type="entry name" value="UDP-N-ACETYLGLUCOSAMINE--DOLICHYL-PHOSPHATE N-ACETYLGLUCOSAMINEPHOSPHOTRANSFERASE"/>
    <property type="match status" value="1"/>
</dbReference>
<keyword evidence="22" id="KW-1185">Reference proteome</keyword>
<evidence type="ECO:0000313" key="22">
    <source>
        <dbReference type="Proteomes" id="UP001233271"/>
    </source>
</evidence>
<evidence type="ECO:0000256" key="17">
    <source>
        <dbReference type="ARBA" id="ARBA00044717"/>
    </source>
</evidence>
<feature type="transmembrane region" description="Helical" evidence="20">
    <location>
        <begin position="12"/>
        <end position="33"/>
    </location>
</feature>
<evidence type="ECO:0000256" key="9">
    <source>
        <dbReference type="ARBA" id="ARBA00022692"/>
    </source>
</evidence>
<feature type="transmembrane region" description="Helical" evidence="20">
    <location>
        <begin position="104"/>
        <end position="126"/>
    </location>
</feature>
<keyword evidence="11" id="KW-0256">Endoplasmic reticulum</keyword>
<comment type="similarity">
    <text evidence="4">Belongs to the glycosyltransferase 4 family.</text>
</comment>
<dbReference type="KEGG" id="ccac:CcaHIS019_0306710"/>
<dbReference type="EC" id="2.7.8.15" evidence="5"/>
<keyword evidence="12" id="KW-0460">Magnesium</keyword>
<dbReference type="GeneID" id="85494471"/>
<feature type="transmembrane region" description="Helical" evidence="20">
    <location>
        <begin position="339"/>
        <end position="357"/>
    </location>
</feature>
<evidence type="ECO:0000256" key="20">
    <source>
        <dbReference type="SAM" id="Phobius"/>
    </source>
</evidence>
<feature type="region of interest" description="Disordered" evidence="19">
    <location>
        <begin position="433"/>
        <end position="452"/>
    </location>
</feature>
<evidence type="ECO:0000256" key="11">
    <source>
        <dbReference type="ARBA" id="ARBA00022824"/>
    </source>
</evidence>
<dbReference type="GO" id="GO:0005789">
    <property type="term" value="C:endoplasmic reticulum membrane"/>
    <property type="evidence" value="ECO:0007669"/>
    <property type="project" value="UniProtKB-SubCell"/>
</dbReference>
<feature type="transmembrane region" description="Helical" evidence="20">
    <location>
        <begin position="53"/>
        <end position="71"/>
    </location>
</feature>
<gene>
    <name evidence="21" type="primary">ALG7</name>
    <name evidence="21" type="ORF">CcaverHIS019_0306710</name>
</gene>
<protein>
    <recommendedName>
        <fullName evidence="6">UDP-N-acetylglucosamine--dolichyl-phosphate N-acetylglucosaminephosphotransferase</fullName>
        <ecNumber evidence="5">2.7.8.15</ecNumber>
    </recommendedName>
    <alternativeName>
        <fullName evidence="15">GlcNAc-1-P transferase</fullName>
    </alternativeName>
    <alternativeName>
        <fullName evidence="16">N-acetylglucosamine-1-phosphate transferase</fullName>
    </alternativeName>
</protein>
<evidence type="ECO:0000256" key="1">
    <source>
        <dbReference type="ARBA" id="ARBA00001946"/>
    </source>
</evidence>
<dbReference type="Pfam" id="PF00953">
    <property type="entry name" value="Glycos_transf_4"/>
    <property type="match status" value="1"/>
</dbReference>
<evidence type="ECO:0000256" key="7">
    <source>
        <dbReference type="ARBA" id="ARBA00022676"/>
    </source>
</evidence>
<comment type="cofactor">
    <cofactor evidence="1">
        <name>Mg(2+)</name>
        <dbReference type="ChEBI" id="CHEBI:18420"/>
    </cofactor>
</comment>
<comment type="pathway">
    <text evidence="3">Protein modification; protein glycosylation.</text>
</comment>
<evidence type="ECO:0000313" key="21">
    <source>
        <dbReference type="EMBL" id="BEI90601.1"/>
    </source>
</evidence>
<keyword evidence="10" id="KW-0479">Metal-binding</keyword>
<evidence type="ECO:0000256" key="18">
    <source>
        <dbReference type="ARBA" id="ARBA00045078"/>
    </source>
</evidence>
<dbReference type="PANTHER" id="PTHR10571:SF0">
    <property type="entry name" value="UDP-N-ACETYLGLUCOSAMINE--DOLICHYL-PHOSPHATE N-ACETYLGLUCOSAMINEPHOSPHOTRANSFERASE"/>
    <property type="match status" value="1"/>
</dbReference>
<evidence type="ECO:0000256" key="3">
    <source>
        <dbReference type="ARBA" id="ARBA00004922"/>
    </source>
</evidence>
<evidence type="ECO:0000256" key="2">
    <source>
        <dbReference type="ARBA" id="ARBA00004477"/>
    </source>
</evidence>
<organism evidence="21 22">
    <name type="scientific">Cutaneotrichosporon cavernicola</name>
    <dbReference type="NCBI Taxonomy" id="279322"/>
    <lineage>
        <taxon>Eukaryota</taxon>
        <taxon>Fungi</taxon>
        <taxon>Dikarya</taxon>
        <taxon>Basidiomycota</taxon>
        <taxon>Agaricomycotina</taxon>
        <taxon>Tremellomycetes</taxon>
        <taxon>Trichosporonales</taxon>
        <taxon>Trichosporonaceae</taxon>
        <taxon>Cutaneotrichosporon</taxon>
    </lineage>
</organism>
<dbReference type="GO" id="GO:0046872">
    <property type="term" value="F:metal ion binding"/>
    <property type="evidence" value="ECO:0007669"/>
    <property type="project" value="UniProtKB-KW"/>
</dbReference>
<sequence length="512" mass="56171">MPEPAAQMGRPLPVLFISTLIPIALTLIVHPLIPVFGLSEYFPLPPQPTFPALQANVGFALLALVGTLLIVPKVGPAFIEKGIRGRDLLKPGGRTSGPWIPECLGLPCASLYLLLMMLFIPFPFSHIFQVAGNNGVGREKFPIRELTFYLTSLLSLFTATMLGFIDDLFDIRWRHKLPIPLIAAVPTLLVYYATGGWTWVVLPESVGKLLCSLGLPGWTGAPVVNLHVFYYVYLVLLPTFTTNSINILAGINGVEVIQPLIIAMSVTLNDLFFLPIWPEWLLALLGVENPASGRMLPWAVGQVVTRHLMSLYFMIPLIGVCAGFLWHNWYPARAFPGDTLCYFTGMAFSAVAIQGHFSKTMLLFFLPQIFNFLLSSPQLFRLVPCPRHRLPHFNEATGLLEPSKAVFERAPPLLGRIILEAFQILGLTRLERAPPPADSKSGEKTPSDSWPQDGDLISATNLTLLNVLLVRLGPMREPTLCLLVGAGQVAGSAVAFAIRYGVGSLVYGGDRR</sequence>
<evidence type="ECO:0000256" key="19">
    <source>
        <dbReference type="SAM" id="MobiDB-lite"/>
    </source>
</evidence>
<comment type="catalytic activity">
    <reaction evidence="18">
        <text>a di-trans,poly-cis-dolichyl phosphate + UDP-N-acetyl-alpha-D-glucosamine = an N-acetyl-alpha-D-glucosaminyl-diphospho-di-trans,poly-cis-dolichol + UMP</text>
        <dbReference type="Rhea" id="RHEA:13289"/>
        <dbReference type="Rhea" id="RHEA-COMP:19498"/>
        <dbReference type="Rhea" id="RHEA-COMP:19507"/>
        <dbReference type="ChEBI" id="CHEBI:57683"/>
        <dbReference type="ChEBI" id="CHEBI:57705"/>
        <dbReference type="ChEBI" id="CHEBI:57865"/>
        <dbReference type="ChEBI" id="CHEBI:58427"/>
        <dbReference type="EC" id="2.7.8.15"/>
    </reaction>
    <physiologicalReaction direction="left-to-right" evidence="18">
        <dbReference type="Rhea" id="RHEA:13290"/>
    </physiologicalReaction>
</comment>
<feature type="transmembrane region" description="Helical" evidence="20">
    <location>
        <begin position="146"/>
        <end position="165"/>
    </location>
</feature>
<keyword evidence="9 20" id="KW-0812">Transmembrane</keyword>
<comment type="function">
    <text evidence="17">UDP-N-acetylglucosamine--dolichyl-phosphate N-acetylglucosaminephosphotransferase that operates in the biosynthetic pathway of dolichol-linked oligosaccharides, the glycan precursors employed in protein asparagine (N)-glycosylation. The assembly of dolichol-linked oligosaccharides begins on the cytosolic side of the endoplasmic reticulum membrane and finishes in its lumen. The sequential addition of sugars to dolichol pyrophosphate produces dolichol-linked oligosaccharides containing fourteen sugars, including two GlcNAcs, nine mannoses and three glucoses. Once assembled, the oligosaccharide is transferred from the lipid to nascent proteins by oligosaccharyltransferases. Catalyzes the initial step of dolichol-linked oligosaccharide biosynthesis, transfering GlcNAc-1-P from cytosolic UDP-GlcNAc onto the carrier lipid dolichyl phosphate (P-dolichol), yielding GlcNAc-P-P-dolichol embedded in the cytoplasmic leaflet of the endoplasmic reticulum membrane.</text>
</comment>
<keyword evidence="13 20" id="KW-1133">Transmembrane helix</keyword>
<evidence type="ECO:0000256" key="12">
    <source>
        <dbReference type="ARBA" id="ARBA00022842"/>
    </source>
</evidence>
<evidence type="ECO:0000256" key="8">
    <source>
        <dbReference type="ARBA" id="ARBA00022679"/>
    </source>
</evidence>
<dbReference type="InterPro" id="IPR000715">
    <property type="entry name" value="Glycosyl_transferase_4"/>
</dbReference>
<dbReference type="GO" id="GO:0006488">
    <property type="term" value="P:dolichol-linked oligosaccharide biosynthetic process"/>
    <property type="evidence" value="ECO:0007669"/>
    <property type="project" value="InterPro"/>
</dbReference>
<accession>A0AA48IFL4</accession>
<keyword evidence="14 20" id="KW-0472">Membrane</keyword>
<proteinExistence type="inferred from homology"/>